<organism evidence="2 3">
    <name type="scientific">Colletotrichum musicola</name>
    <dbReference type="NCBI Taxonomy" id="2175873"/>
    <lineage>
        <taxon>Eukaryota</taxon>
        <taxon>Fungi</taxon>
        <taxon>Dikarya</taxon>
        <taxon>Ascomycota</taxon>
        <taxon>Pezizomycotina</taxon>
        <taxon>Sordariomycetes</taxon>
        <taxon>Hypocreomycetidae</taxon>
        <taxon>Glomerellales</taxon>
        <taxon>Glomerellaceae</taxon>
        <taxon>Colletotrichum</taxon>
        <taxon>Colletotrichum orchidearum species complex</taxon>
    </lineage>
</organism>
<sequence length="383" mass="42228">MNIVAFCSSQPLSKQGAIFTGQDVAVIHDTQTDNHDKLRLRPQTLDPFPHRAEVLVKPNSTANRVQTLGHNHDDDGIMLDRQETDTERPGAASWPVRSRVAVVDAQPLSPSRVAFMQNCNPAATDKRPAPRDQQALCIGSSTFQLFKDGWRAAQPRHPRIRPKSPELCICQNAFVQRSRSSKVAPPSPASRALRHTRIFTESLVFLQVCSQQVENGHLLQVGPDGIPSGDYWRSGKECLSLIQTEPSRPHPWLARISIWLESVQHALSSRHHLKDKHDADAMRRHSLMALIKSWGTNEAGETLSTLATAGSGGRGKRRIPPDDRRETWGPKNNEVQLVSRLAATARRPTPADGTGSKTPLLALTFDSTACPFAAPKTEQPPLA</sequence>
<accession>A0A8H6NJ21</accession>
<comment type="caution">
    <text evidence="2">The sequence shown here is derived from an EMBL/GenBank/DDBJ whole genome shotgun (WGS) entry which is preliminary data.</text>
</comment>
<reference evidence="2" key="1">
    <citation type="journal article" date="2020" name="Phytopathology">
        <title>Genome Sequence Resources of Colletotrichum truncatum, C. plurivorum, C. musicola, and C. sojae: Four Species Pathogenic to Soybean (Glycine max).</title>
        <authorList>
            <person name="Rogerio F."/>
            <person name="Boufleur T.R."/>
            <person name="Ciampi-Guillardi M."/>
            <person name="Sukno S.A."/>
            <person name="Thon M.R."/>
            <person name="Massola Junior N.S."/>
            <person name="Baroncelli R."/>
        </authorList>
    </citation>
    <scope>NUCLEOTIDE SEQUENCE</scope>
    <source>
        <strain evidence="2">LFN0074</strain>
    </source>
</reference>
<name>A0A8H6NJ21_9PEZI</name>
<keyword evidence="3" id="KW-1185">Reference proteome</keyword>
<feature type="region of interest" description="Disordered" evidence="1">
    <location>
        <begin position="306"/>
        <end position="333"/>
    </location>
</feature>
<gene>
    <name evidence="2" type="ORF">CMUS01_06205</name>
</gene>
<evidence type="ECO:0000313" key="3">
    <source>
        <dbReference type="Proteomes" id="UP000639643"/>
    </source>
</evidence>
<proteinExistence type="predicted"/>
<evidence type="ECO:0000256" key="1">
    <source>
        <dbReference type="SAM" id="MobiDB-lite"/>
    </source>
</evidence>
<dbReference type="EMBL" id="WIGM01000198">
    <property type="protein sequence ID" value="KAF6834316.1"/>
    <property type="molecule type" value="Genomic_DNA"/>
</dbReference>
<protein>
    <submittedName>
        <fullName evidence="2">Uncharacterized protein</fullName>
    </submittedName>
</protein>
<dbReference type="Proteomes" id="UP000639643">
    <property type="component" value="Unassembled WGS sequence"/>
</dbReference>
<dbReference type="AlphaFoldDB" id="A0A8H6NJ21"/>
<evidence type="ECO:0000313" key="2">
    <source>
        <dbReference type="EMBL" id="KAF6834316.1"/>
    </source>
</evidence>
<feature type="compositionally biased region" description="Basic and acidic residues" evidence="1">
    <location>
        <begin position="319"/>
        <end position="328"/>
    </location>
</feature>